<protein>
    <submittedName>
        <fullName evidence="2">Helix-turn-helix domain-containing protein</fullName>
    </submittedName>
</protein>
<name>A0A6L5YSK5_9FIRM</name>
<organism evidence="2 3">
    <name type="scientific">Roseburia porci</name>
    <dbReference type="NCBI Taxonomy" id="2605790"/>
    <lineage>
        <taxon>Bacteria</taxon>
        <taxon>Bacillati</taxon>
        <taxon>Bacillota</taxon>
        <taxon>Clostridia</taxon>
        <taxon>Lachnospirales</taxon>
        <taxon>Lachnospiraceae</taxon>
        <taxon>Roseburia</taxon>
    </lineage>
</organism>
<keyword evidence="3" id="KW-1185">Reference proteome</keyword>
<accession>A0A6L5YSK5</accession>
<reference evidence="2 3" key="1">
    <citation type="submission" date="2019-08" db="EMBL/GenBank/DDBJ databases">
        <title>In-depth cultivation of the pig gut microbiome towards novel bacterial diversity and tailored functional studies.</title>
        <authorList>
            <person name="Wylensek D."/>
            <person name="Hitch T.C.A."/>
            <person name="Clavel T."/>
        </authorList>
    </citation>
    <scope>NUCLEOTIDE SEQUENCE [LARGE SCALE GENOMIC DNA]</scope>
    <source>
        <strain evidence="2 3">MUC/MUC-530-WT-4D</strain>
    </source>
</reference>
<evidence type="ECO:0000259" key="1">
    <source>
        <dbReference type="Pfam" id="PF13443"/>
    </source>
</evidence>
<dbReference type="EMBL" id="VUNI01000016">
    <property type="protein sequence ID" value="MST75308.1"/>
    <property type="molecule type" value="Genomic_DNA"/>
</dbReference>
<dbReference type="AlphaFoldDB" id="A0A6L5YSK5"/>
<dbReference type="InterPro" id="IPR010982">
    <property type="entry name" value="Lambda_DNA-bd_dom_sf"/>
</dbReference>
<comment type="caution">
    <text evidence="2">The sequence shown here is derived from an EMBL/GenBank/DDBJ whole genome shotgun (WGS) entry which is preliminary data.</text>
</comment>
<sequence>MKVSKKKVEIAMARAKLNRNDLAEKAKMSVNTICTVYSRGTCKPGTVGRIAEALGVDVTEILED</sequence>
<gene>
    <name evidence="2" type="ORF">FYJ75_09785</name>
</gene>
<dbReference type="Proteomes" id="UP000474024">
    <property type="component" value="Unassembled WGS sequence"/>
</dbReference>
<dbReference type="GO" id="GO:0003677">
    <property type="term" value="F:DNA binding"/>
    <property type="evidence" value="ECO:0007669"/>
    <property type="project" value="InterPro"/>
</dbReference>
<feature type="domain" description="HTH cro/C1-type" evidence="1">
    <location>
        <begin position="10"/>
        <end position="63"/>
    </location>
</feature>
<dbReference type="CDD" id="cd00093">
    <property type="entry name" value="HTH_XRE"/>
    <property type="match status" value="1"/>
</dbReference>
<dbReference type="Pfam" id="PF13443">
    <property type="entry name" value="HTH_26"/>
    <property type="match status" value="1"/>
</dbReference>
<evidence type="ECO:0000313" key="2">
    <source>
        <dbReference type="EMBL" id="MST75308.1"/>
    </source>
</evidence>
<dbReference type="SUPFAM" id="SSF47413">
    <property type="entry name" value="lambda repressor-like DNA-binding domains"/>
    <property type="match status" value="1"/>
</dbReference>
<evidence type="ECO:0000313" key="3">
    <source>
        <dbReference type="Proteomes" id="UP000474024"/>
    </source>
</evidence>
<dbReference type="Gene3D" id="1.10.260.40">
    <property type="entry name" value="lambda repressor-like DNA-binding domains"/>
    <property type="match status" value="1"/>
</dbReference>
<proteinExistence type="predicted"/>
<dbReference type="RefSeq" id="WP_154430265.1">
    <property type="nucleotide sequence ID" value="NZ_VUNI01000016.1"/>
</dbReference>
<dbReference type="InterPro" id="IPR001387">
    <property type="entry name" value="Cro/C1-type_HTH"/>
</dbReference>